<dbReference type="PROSITE" id="PS50089">
    <property type="entry name" value="ZF_RING_2"/>
    <property type="match status" value="1"/>
</dbReference>
<evidence type="ECO:0000256" key="6">
    <source>
        <dbReference type="SAM" id="SignalP"/>
    </source>
</evidence>
<organism evidence="8 9">
    <name type="scientific">Seriola lalandi dorsalis</name>
    <dbReference type="NCBI Taxonomy" id="1841481"/>
    <lineage>
        <taxon>Eukaryota</taxon>
        <taxon>Metazoa</taxon>
        <taxon>Chordata</taxon>
        <taxon>Craniata</taxon>
        <taxon>Vertebrata</taxon>
        <taxon>Euteleostomi</taxon>
        <taxon>Actinopterygii</taxon>
        <taxon>Neopterygii</taxon>
        <taxon>Teleostei</taxon>
        <taxon>Neoteleostei</taxon>
        <taxon>Acanthomorphata</taxon>
        <taxon>Carangaria</taxon>
        <taxon>Carangiformes</taxon>
        <taxon>Carangidae</taxon>
        <taxon>Seriola</taxon>
    </lineage>
</organism>
<dbReference type="InterPro" id="IPR013083">
    <property type="entry name" value="Znf_RING/FYVE/PHD"/>
</dbReference>
<dbReference type="InterPro" id="IPR017907">
    <property type="entry name" value="Znf_RING_CS"/>
</dbReference>
<dbReference type="SMART" id="SM00184">
    <property type="entry name" value="RING"/>
    <property type="match status" value="1"/>
</dbReference>
<reference evidence="8" key="2">
    <citation type="submission" date="2025-09" db="UniProtKB">
        <authorList>
            <consortium name="Ensembl"/>
        </authorList>
    </citation>
    <scope>IDENTIFICATION</scope>
</reference>
<reference evidence="8" key="1">
    <citation type="submission" date="2025-08" db="UniProtKB">
        <authorList>
            <consortium name="Ensembl"/>
        </authorList>
    </citation>
    <scope>IDENTIFICATION</scope>
</reference>
<evidence type="ECO:0000256" key="4">
    <source>
        <dbReference type="PROSITE-ProRule" id="PRU00175"/>
    </source>
</evidence>
<dbReference type="SUPFAM" id="SSF57850">
    <property type="entry name" value="RING/U-box"/>
    <property type="match status" value="1"/>
</dbReference>
<evidence type="ECO:0000259" key="7">
    <source>
        <dbReference type="PROSITE" id="PS50089"/>
    </source>
</evidence>
<dbReference type="PROSITE" id="PS00518">
    <property type="entry name" value="ZF_RING_1"/>
    <property type="match status" value="1"/>
</dbReference>
<feature type="compositionally biased region" description="Low complexity" evidence="5">
    <location>
        <begin position="116"/>
        <end position="129"/>
    </location>
</feature>
<evidence type="ECO:0000256" key="2">
    <source>
        <dbReference type="ARBA" id="ARBA00022771"/>
    </source>
</evidence>
<protein>
    <recommendedName>
        <fullName evidence="7">RING-type domain-containing protein</fullName>
    </recommendedName>
</protein>
<feature type="domain" description="RING-type" evidence="7">
    <location>
        <begin position="24"/>
        <end position="64"/>
    </location>
</feature>
<dbReference type="GO" id="GO:0008270">
    <property type="term" value="F:zinc ion binding"/>
    <property type="evidence" value="ECO:0007669"/>
    <property type="project" value="UniProtKB-KW"/>
</dbReference>
<evidence type="ECO:0000256" key="3">
    <source>
        <dbReference type="ARBA" id="ARBA00022833"/>
    </source>
</evidence>
<dbReference type="GeneTree" id="ENSGT00970000193381"/>
<dbReference type="InterPro" id="IPR050143">
    <property type="entry name" value="TRIM/RBCC"/>
</dbReference>
<proteinExistence type="predicted"/>
<feature type="signal peptide" evidence="6">
    <location>
        <begin position="1"/>
        <end position="18"/>
    </location>
</feature>
<dbReference type="Ensembl" id="ENSSLDT00000027926.1">
    <property type="protein sequence ID" value="ENSSLDP00000027091.1"/>
    <property type="gene ID" value="ENSSLDG00000021042.1"/>
</dbReference>
<dbReference type="Pfam" id="PF13445">
    <property type="entry name" value="zf-RING_UBOX"/>
    <property type="match status" value="1"/>
</dbReference>
<evidence type="ECO:0000313" key="8">
    <source>
        <dbReference type="Ensembl" id="ENSSLDP00000027091.1"/>
    </source>
</evidence>
<evidence type="ECO:0000313" key="9">
    <source>
        <dbReference type="Proteomes" id="UP000261360"/>
    </source>
</evidence>
<dbReference type="AlphaFoldDB" id="A0A3B4YG23"/>
<evidence type="ECO:0000256" key="1">
    <source>
        <dbReference type="ARBA" id="ARBA00022723"/>
    </source>
</evidence>
<dbReference type="Gene3D" id="3.30.40.10">
    <property type="entry name" value="Zinc/RING finger domain, C3HC4 (zinc finger)"/>
    <property type="match status" value="1"/>
</dbReference>
<sequence length="200" mass="21946">MSILLCSDLLSAAGGSLPEEDLCCPVCHEVFRDPVVLSCSHSFCKDCLQSWWREKPDRPCPVCKRTSKYEPPCNLVLKNLCEAFLQEREQRSSEALCSLHSEKLKLFCLDHHGQSPAAPPAGGSPAGLRSSDRPGQTPGQPDLQHLEQDEGPGLLQSCGSGPKHCWSRTNPTYGLDYGVYGSIEVNTEHGHLQLHPLISQ</sequence>
<keyword evidence="6" id="KW-0732">Signal</keyword>
<accession>A0A3B4YG23</accession>
<feature type="chain" id="PRO_5017445518" description="RING-type domain-containing protein" evidence="6">
    <location>
        <begin position="19"/>
        <end position="200"/>
    </location>
</feature>
<keyword evidence="9" id="KW-1185">Reference proteome</keyword>
<dbReference type="PANTHER" id="PTHR24103">
    <property type="entry name" value="E3 UBIQUITIN-PROTEIN LIGASE TRIM"/>
    <property type="match status" value="1"/>
</dbReference>
<keyword evidence="1" id="KW-0479">Metal-binding</keyword>
<name>A0A3B4YG23_SERLL</name>
<dbReference type="InterPro" id="IPR001841">
    <property type="entry name" value="Znf_RING"/>
</dbReference>
<keyword evidence="2 4" id="KW-0863">Zinc-finger</keyword>
<dbReference type="InterPro" id="IPR027370">
    <property type="entry name" value="Znf-RING_euk"/>
</dbReference>
<dbReference type="Proteomes" id="UP000261360">
    <property type="component" value="Unplaced"/>
</dbReference>
<keyword evidence="3" id="KW-0862">Zinc</keyword>
<feature type="region of interest" description="Disordered" evidence="5">
    <location>
        <begin position="116"/>
        <end position="153"/>
    </location>
</feature>
<evidence type="ECO:0000256" key="5">
    <source>
        <dbReference type="SAM" id="MobiDB-lite"/>
    </source>
</evidence>